<dbReference type="GO" id="GO:0008168">
    <property type="term" value="F:methyltransferase activity"/>
    <property type="evidence" value="ECO:0007669"/>
    <property type="project" value="UniProtKB-KW"/>
</dbReference>
<gene>
    <name evidence="2" type="ORF">B5V02_13020</name>
</gene>
<reference evidence="3" key="1">
    <citation type="submission" date="2017-03" db="EMBL/GenBank/DDBJ databases">
        <authorList>
            <person name="Safronova V.I."/>
            <person name="Sazanova A.L."/>
            <person name="Chirak E.R."/>
        </authorList>
    </citation>
    <scope>NUCLEOTIDE SEQUENCE [LARGE SCALE GENOMIC DNA]</scope>
    <source>
        <strain evidence="3">Ach-343</strain>
    </source>
</reference>
<dbReference type="GO" id="GO:0032259">
    <property type="term" value="P:methylation"/>
    <property type="evidence" value="ECO:0007669"/>
    <property type="project" value="UniProtKB-KW"/>
</dbReference>
<evidence type="ECO:0000259" key="1">
    <source>
        <dbReference type="Pfam" id="PF13649"/>
    </source>
</evidence>
<dbReference type="OrthoDB" id="5449367at2"/>
<name>A0A2W7CL87_9HYPH</name>
<dbReference type="Proteomes" id="UP000248616">
    <property type="component" value="Unassembled WGS sequence"/>
</dbReference>
<evidence type="ECO:0000313" key="3">
    <source>
        <dbReference type="Proteomes" id="UP000248616"/>
    </source>
</evidence>
<dbReference type="AlphaFoldDB" id="A0A2W7CL87"/>
<keyword evidence="3" id="KW-1185">Reference proteome</keyword>
<dbReference type="EMBL" id="MZXV01000032">
    <property type="protein sequence ID" value="PZV37253.1"/>
    <property type="molecule type" value="Genomic_DNA"/>
</dbReference>
<sequence>MLEAEFDQFAREYQEQHAASIRLSGETPDFFAKYKIDDIAATLRRASVKPRRILDFGAGVGNSLGHMRNAFPDSEITLLDPSRESLDIASKRFPGQAAFTHFDGKTIPFADCSFDLAFAACVFHHIPEDLQVGLLAEIGRVLADGGSFFVFEHNPWNPLTTQAVRNCAFDENAVLINSHEMRRRMAEAGLANTRIIYRIFFPRLLARLRPFERFLTKIPVGAQYFAHAVKSAV</sequence>
<dbReference type="Gene3D" id="3.40.50.150">
    <property type="entry name" value="Vaccinia Virus protein VP39"/>
    <property type="match status" value="1"/>
</dbReference>
<dbReference type="SUPFAM" id="SSF53335">
    <property type="entry name" value="S-adenosyl-L-methionine-dependent methyltransferases"/>
    <property type="match status" value="1"/>
</dbReference>
<protein>
    <submittedName>
        <fullName evidence="2">SAM-dependent methyltransferase</fullName>
    </submittedName>
</protein>
<accession>A0A2W7CL87</accession>
<organism evidence="2 3">
    <name type="scientific">Mesorhizobium kowhaii</name>
    <dbReference type="NCBI Taxonomy" id="1300272"/>
    <lineage>
        <taxon>Bacteria</taxon>
        <taxon>Pseudomonadati</taxon>
        <taxon>Pseudomonadota</taxon>
        <taxon>Alphaproteobacteria</taxon>
        <taxon>Hyphomicrobiales</taxon>
        <taxon>Phyllobacteriaceae</taxon>
        <taxon>Mesorhizobium</taxon>
    </lineage>
</organism>
<dbReference type="InterPro" id="IPR029063">
    <property type="entry name" value="SAM-dependent_MTases_sf"/>
</dbReference>
<feature type="domain" description="Methyltransferase" evidence="1">
    <location>
        <begin position="53"/>
        <end position="146"/>
    </location>
</feature>
<dbReference type="CDD" id="cd02440">
    <property type="entry name" value="AdoMet_MTases"/>
    <property type="match status" value="1"/>
</dbReference>
<comment type="caution">
    <text evidence="2">The sequence shown here is derived from an EMBL/GenBank/DDBJ whole genome shotgun (WGS) entry which is preliminary data.</text>
</comment>
<keyword evidence="2" id="KW-0808">Transferase</keyword>
<dbReference type="RefSeq" id="WP_111544608.1">
    <property type="nucleotide sequence ID" value="NZ_MZXV01000032.1"/>
</dbReference>
<evidence type="ECO:0000313" key="2">
    <source>
        <dbReference type="EMBL" id="PZV37253.1"/>
    </source>
</evidence>
<dbReference type="PANTHER" id="PTHR43591">
    <property type="entry name" value="METHYLTRANSFERASE"/>
    <property type="match status" value="1"/>
</dbReference>
<proteinExistence type="predicted"/>
<dbReference type="InterPro" id="IPR041698">
    <property type="entry name" value="Methyltransf_25"/>
</dbReference>
<keyword evidence="2" id="KW-0489">Methyltransferase</keyword>
<dbReference type="Pfam" id="PF13649">
    <property type="entry name" value="Methyltransf_25"/>
    <property type="match status" value="1"/>
</dbReference>